<dbReference type="AlphaFoldDB" id="A0A812UL79"/>
<name>A0A812UL79_SYMPI</name>
<dbReference type="OrthoDB" id="3054497at2759"/>
<sequence>MPYVKKEEWIRRLQEQGENPPTSWTVAQLQGRYAEIMESEEVDDPHKGLEEAMKAMKKASRQKKAEFQRFLDEKGVIYGKTDTVQQLVCKAEEQITTKFEVSGKEVMGFGRHGALTMREVMEDHGAYAQWRRTIMAEEDTSWRRRRFVMYSEKFLAEKKMENEKGRKTGAIPENPNRKPNTTMHPKTNAARADGYKTAPQNFELGTPKSQKSDFSLAEIARLKAELQQMASDKAGLEDVKDLPDAAWNLSFIQEFLDKSAHWQTGVVERSIQSAKAVMSAIAQEFPDMSNDELFGRAVWVCNARDLYRGFSPLQHASGRTPDEDMRMFETTDEKPLNNDLMEDGGFGQNIRAICMAEKAFIEEQARQRVQRALAMGHRKTSVYAPGDLVYYWRKQQAGKTHQNIPKGRFLGPARVLATESRQEGDGRVRPASIIWIHRGGRLLRAAPEQLRHASPRETLMEELNGPVEIPWTMTALATSPNRRTYHDISHEVPDEEEWEEAAEHPVESVDPNLEAPRFRLREKRSLESSVPSDRPPSKGQKMPERRGTKRAGEEPARGPLRPPLRAVGSREAHPEDEQEIVLQAVEIHIEMPDSKRGLKKLTANPAAFFCQKLKRKQVEVCERRLTPEQKKEFDSAKDSEVRNFVASECFKAWKGPDAPEEEILGMRWLLTWKYDEKYKDIGGRKAKARAIILGYHDPNYAARETSSPTPSKSGRQLFFQLCSWKKFAIKKGDVSGAFLQGDLLEEQLCCRPLPEISKALGVEEGTPMLMRRAAYGLVQAPLHWYKSVCSFLSSLGYRRLKMEPCCWVYTEASGAVNSIIHGHVDDFMFGGDPQCDIHRGLMEKIRQKYNWGTWEEAEFTQCGIHVRQLDDFSIEMDQSKSIEELEEIHISRDRARQTSSLTTDAEKSSLRAVLGSLSWVCGQTHFLHSVDVNFLITTIPVSTVEEILQTNKVVRAVKKWRDFKLRIHAFPSHEPLEMTCWSDAAWANRPNGKDSTEGIFIGMSTRKLQAGQEEDVTPIHWRSSKIERVCKSPAAAETIAASDGEDDLLFLRNLWSEMCGGMIDPQHPNVGARQTAGHLVTDAKNLFDKLYSPVLTVKGSEKRSSIEALGLKENMEGACTSISWVHGDAMLANSLTKTSEKHQMLLFVQMGFRWKIVYDEGMMSAKAGRKQGRAALDSDST</sequence>
<organism evidence="3 4">
    <name type="scientific">Symbiodinium pilosum</name>
    <name type="common">Dinoflagellate</name>
    <dbReference type="NCBI Taxonomy" id="2952"/>
    <lineage>
        <taxon>Eukaryota</taxon>
        <taxon>Sar</taxon>
        <taxon>Alveolata</taxon>
        <taxon>Dinophyceae</taxon>
        <taxon>Suessiales</taxon>
        <taxon>Symbiodiniaceae</taxon>
        <taxon>Symbiodinium</taxon>
    </lineage>
</organism>
<evidence type="ECO:0000256" key="1">
    <source>
        <dbReference type="SAM" id="MobiDB-lite"/>
    </source>
</evidence>
<evidence type="ECO:0000259" key="2">
    <source>
        <dbReference type="Pfam" id="PF07727"/>
    </source>
</evidence>
<feature type="region of interest" description="Disordered" evidence="1">
    <location>
        <begin position="163"/>
        <end position="188"/>
    </location>
</feature>
<feature type="compositionally biased region" description="Basic and acidic residues" evidence="1">
    <location>
        <begin position="516"/>
        <end position="526"/>
    </location>
</feature>
<feature type="compositionally biased region" description="Basic and acidic residues" evidence="1">
    <location>
        <begin position="541"/>
        <end position="556"/>
    </location>
</feature>
<evidence type="ECO:0000313" key="3">
    <source>
        <dbReference type="EMBL" id="CAE7569385.1"/>
    </source>
</evidence>
<feature type="non-terminal residue" evidence="3">
    <location>
        <position position="1"/>
    </location>
</feature>
<accession>A0A812UL79</accession>
<gene>
    <name evidence="3" type="primary">RE1</name>
    <name evidence="3" type="ORF">SPIL2461_LOCUS15323</name>
</gene>
<feature type="region of interest" description="Disordered" evidence="1">
    <location>
        <begin position="493"/>
        <end position="576"/>
    </location>
</feature>
<dbReference type="Pfam" id="PF07727">
    <property type="entry name" value="RVT_2"/>
    <property type="match status" value="1"/>
</dbReference>
<comment type="caution">
    <text evidence="3">The sequence shown here is derived from an EMBL/GenBank/DDBJ whole genome shotgun (WGS) entry which is preliminary data.</text>
</comment>
<dbReference type="InterPro" id="IPR013103">
    <property type="entry name" value="RVT_2"/>
</dbReference>
<evidence type="ECO:0000313" key="4">
    <source>
        <dbReference type="Proteomes" id="UP000649617"/>
    </source>
</evidence>
<feature type="compositionally biased region" description="Low complexity" evidence="1">
    <location>
        <begin position="557"/>
        <end position="566"/>
    </location>
</feature>
<reference evidence="3" key="1">
    <citation type="submission" date="2021-02" db="EMBL/GenBank/DDBJ databases">
        <authorList>
            <person name="Dougan E. K."/>
            <person name="Rhodes N."/>
            <person name="Thang M."/>
            <person name="Chan C."/>
        </authorList>
    </citation>
    <scope>NUCLEOTIDE SEQUENCE</scope>
</reference>
<protein>
    <submittedName>
        <fullName evidence="3">RE1 protein</fullName>
    </submittedName>
</protein>
<keyword evidence="4" id="KW-1185">Reference proteome</keyword>
<dbReference type="Proteomes" id="UP000649617">
    <property type="component" value="Unassembled WGS sequence"/>
</dbReference>
<feature type="domain" description="Reverse transcriptase Ty1/copia-type" evidence="2">
    <location>
        <begin position="664"/>
        <end position="868"/>
    </location>
</feature>
<dbReference type="EMBL" id="CAJNIZ010037091">
    <property type="protein sequence ID" value="CAE7569385.1"/>
    <property type="molecule type" value="Genomic_DNA"/>
</dbReference>
<proteinExistence type="predicted"/>